<dbReference type="Proteomes" id="UP001196413">
    <property type="component" value="Unassembled WGS sequence"/>
</dbReference>
<evidence type="ECO:0000313" key="1">
    <source>
        <dbReference type="EMBL" id="KAJ1350434.1"/>
    </source>
</evidence>
<gene>
    <name evidence="1" type="ORF">KIN20_006222</name>
</gene>
<accession>A0AAD5MMP4</accession>
<evidence type="ECO:0000313" key="2">
    <source>
        <dbReference type="Proteomes" id="UP001196413"/>
    </source>
</evidence>
<dbReference type="EMBL" id="JAHQIW010000863">
    <property type="protein sequence ID" value="KAJ1350434.1"/>
    <property type="molecule type" value="Genomic_DNA"/>
</dbReference>
<protein>
    <submittedName>
        <fullName evidence="1">Uncharacterized protein</fullName>
    </submittedName>
</protein>
<dbReference type="AlphaFoldDB" id="A0AAD5MMP4"/>
<reference evidence="1" key="1">
    <citation type="submission" date="2021-06" db="EMBL/GenBank/DDBJ databases">
        <title>Parelaphostrongylus tenuis whole genome reference sequence.</title>
        <authorList>
            <person name="Garwood T.J."/>
            <person name="Larsen P.A."/>
            <person name="Fountain-Jones N.M."/>
            <person name="Garbe J.R."/>
            <person name="Macchietto M.G."/>
            <person name="Kania S.A."/>
            <person name="Gerhold R.W."/>
            <person name="Richards J.E."/>
            <person name="Wolf T.M."/>
        </authorList>
    </citation>
    <scope>NUCLEOTIDE SEQUENCE</scope>
    <source>
        <strain evidence="1">MNPRO001-30</strain>
        <tissue evidence="1">Meninges</tissue>
    </source>
</reference>
<sequence length="147" mass="16745">MVNCSRIVIKRFALTTHPSRTLTIMSRKKITKALEYRTCPFTSLLKSFGDSGGDGGKRLSVTASLLEKYVQKYTQKFWTKTDIDILPQWNIIIVWPQRLECEGTHIKEILVDKERATGEGKPTRLLMDLTGSDRPFTGDPLDLIDDK</sequence>
<name>A0AAD5MMP4_PARTN</name>
<proteinExistence type="predicted"/>
<keyword evidence="2" id="KW-1185">Reference proteome</keyword>
<comment type="caution">
    <text evidence="1">The sequence shown here is derived from an EMBL/GenBank/DDBJ whole genome shotgun (WGS) entry which is preliminary data.</text>
</comment>
<organism evidence="1 2">
    <name type="scientific">Parelaphostrongylus tenuis</name>
    <name type="common">Meningeal worm</name>
    <dbReference type="NCBI Taxonomy" id="148309"/>
    <lineage>
        <taxon>Eukaryota</taxon>
        <taxon>Metazoa</taxon>
        <taxon>Ecdysozoa</taxon>
        <taxon>Nematoda</taxon>
        <taxon>Chromadorea</taxon>
        <taxon>Rhabditida</taxon>
        <taxon>Rhabditina</taxon>
        <taxon>Rhabditomorpha</taxon>
        <taxon>Strongyloidea</taxon>
        <taxon>Metastrongylidae</taxon>
        <taxon>Parelaphostrongylus</taxon>
    </lineage>
</organism>